<accession>A0A6J8BQQ6</accession>
<dbReference type="EMBL" id="CACVKT020003689">
    <property type="protein sequence ID" value="CAC5385154.1"/>
    <property type="molecule type" value="Genomic_DNA"/>
</dbReference>
<sequence length="565" mass="64107">MSIIDELGQAHLERNHIESKLRQKLPFSVIKNTDLKHVIPTAELILRRNGLETDVNIIPYNVKTYQKFIGPKPLVDRVKKSKGTVICRTKFKQAFLDKTEKDIAEEKRVKKVTKLTKNLDHLSSTMNACQAIVKPDCTKPKVLKAAGIQQALLGLLLKVVDNPDFQVDNISLDTVKEADYEKLSAAKLAWIRQKKSPPTEIMQSVKVATIEFAGVKFKCCQCEDESESCQCKRYAVPLRCKYSEENGFESSEMLTSIHQTKGEAEMAQVDWIFEIEPELGSGEAVMSIVTSGDIDAVVIHLFALSRLWPRKDDSTFKIPVYVFLQKPGKIFDLYCITRMLEVLEKQLQDKHIGIKIALALCLGGNDFIPKFHGMSHKKILEIFLKTPRLRCSLFNIQFEAVHSVTIDSSLYKDLVKQLYCPNKLDFSKMSLEEVRRLTIKPRQKRQNDPLAKNTRGLQLWMPPSSVLDRLVLLIGCQVDYLMTVGKSNAVLPNFLERGCLRKTESGDIEYDLGPDSFIGDINDLICLNSPSTGKEQTRKRKQKETPQKGCRRKIPLASTPNKTHE</sequence>
<organism evidence="2 3">
    <name type="scientific">Mytilus coruscus</name>
    <name type="common">Sea mussel</name>
    <dbReference type="NCBI Taxonomy" id="42192"/>
    <lineage>
        <taxon>Eukaryota</taxon>
        <taxon>Metazoa</taxon>
        <taxon>Spiralia</taxon>
        <taxon>Lophotrochozoa</taxon>
        <taxon>Mollusca</taxon>
        <taxon>Bivalvia</taxon>
        <taxon>Autobranchia</taxon>
        <taxon>Pteriomorphia</taxon>
        <taxon>Mytilida</taxon>
        <taxon>Mytiloidea</taxon>
        <taxon>Mytilidae</taxon>
        <taxon>Mytilinae</taxon>
        <taxon>Mytilus</taxon>
    </lineage>
</organism>
<protein>
    <submittedName>
        <fullName evidence="2">Uncharacterized protein</fullName>
    </submittedName>
</protein>
<evidence type="ECO:0000256" key="1">
    <source>
        <dbReference type="SAM" id="MobiDB-lite"/>
    </source>
</evidence>
<keyword evidence="3" id="KW-1185">Reference proteome</keyword>
<reference evidence="2 3" key="1">
    <citation type="submission" date="2020-06" db="EMBL/GenBank/DDBJ databases">
        <authorList>
            <person name="Li R."/>
            <person name="Bekaert M."/>
        </authorList>
    </citation>
    <scope>NUCLEOTIDE SEQUENCE [LARGE SCALE GENOMIC DNA]</scope>
    <source>
        <strain evidence="3">wild</strain>
    </source>
</reference>
<name>A0A6J8BQQ6_MYTCO</name>
<gene>
    <name evidence="2" type="ORF">MCOR_20728</name>
</gene>
<evidence type="ECO:0000313" key="3">
    <source>
        <dbReference type="Proteomes" id="UP000507470"/>
    </source>
</evidence>
<dbReference type="AlphaFoldDB" id="A0A6J8BQQ6"/>
<evidence type="ECO:0000313" key="2">
    <source>
        <dbReference type="EMBL" id="CAC5385154.1"/>
    </source>
</evidence>
<proteinExistence type="predicted"/>
<feature type="region of interest" description="Disordered" evidence="1">
    <location>
        <begin position="529"/>
        <end position="565"/>
    </location>
</feature>
<dbReference type="OrthoDB" id="6100007at2759"/>
<dbReference type="Proteomes" id="UP000507470">
    <property type="component" value="Unassembled WGS sequence"/>
</dbReference>